<dbReference type="EMBL" id="JACHNE010000001">
    <property type="protein sequence ID" value="MBB5797300.1"/>
    <property type="molecule type" value="Genomic_DNA"/>
</dbReference>
<comment type="caution">
    <text evidence="1">The sequence shown here is derived from an EMBL/GenBank/DDBJ whole genome shotgun (WGS) entry which is preliminary data.</text>
</comment>
<dbReference type="AlphaFoldDB" id="A0A7W9H7U0"/>
<dbReference type="Proteomes" id="UP000590647">
    <property type="component" value="Unassembled WGS sequence"/>
</dbReference>
<evidence type="ECO:0000313" key="1">
    <source>
        <dbReference type="EMBL" id="MBB5797300.1"/>
    </source>
</evidence>
<proteinExistence type="predicted"/>
<accession>A0A7W9H7U0</accession>
<keyword evidence="2" id="KW-1185">Reference proteome</keyword>
<organism evidence="1 2">
    <name type="scientific">Streptomyces caelestis</name>
    <dbReference type="NCBI Taxonomy" id="36816"/>
    <lineage>
        <taxon>Bacteria</taxon>
        <taxon>Bacillati</taxon>
        <taxon>Actinomycetota</taxon>
        <taxon>Actinomycetes</taxon>
        <taxon>Kitasatosporales</taxon>
        <taxon>Streptomycetaceae</taxon>
        <taxon>Streptomyces</taxon>
    </lineage>
</organism>
<gene>
    <name evidence="1" type="ORF">HDA41_005264</name>
</gene>
<dbReference type="RefSeq" id="WP_184987728.1">
    <property type="nucleotide sequence ID" value="NZ_JACHNE010000001.1"/>
</dbReference>
<name>A0A7W9H7U0_9ACTN</name>
<reference evidence="1 2" key="1">
    <citation type="submission" date="2020-08" db="EMBL/GenBank/DDBJ databases">
        <title>Sequencing the genomes of 1000 actinobacteria strains.</title>
        <authorList>
            <person name="Klenk H.-P."/>
        </authorList>
    </citation>
    <scope>NUCLEOTIDE SEQUENCE [LARGE SCALE GENOMIC DNA]</scope>
    <source>
        <strain evidence="1 2">DSM 40084</strain>
    </source>
</reference>
<evidence type="ECO:0000313" key="2">
    <source>
        <dbReference type="Proteomes" id="UP000590647"/>
    </source>
</evidence>
<protein>
    <submittedName>
        <fullName evidence="1">Uncharacterized protein</fullName>
    </submittedName>
</protein>
<sequence>MTKARRHLRLSRLSMPLGMVSGPPALIEGDFPHPERMREGAEHNLRQALSLKNAA</sequence>